<dbReference type="InterPro" id="IPR043502">
    <property type="entry name" value="DNA/RNA_pol_sf"/>
</dbReference>
<dbReference type="InterPro" id="IPR012337">
    <property type="entry name" value="RNaseH-like_sf"/>
</dbReference>
<gene>
    <name evidence="14" type="primary">LOC130461681</name>
</gene>
<dbReference type="InterPro" id="IPR019378">
    <property type="entry name" value="GDP-Fuc_O-FucTrfase"/>
</dbReference>
<dbReference type="InterPro" id="IPR036397">
    <property type="entry name" value="RNaseH_sf"/>
</dbReference>
<evidence type="ECO:0000256" key="5">
    <source>
        <dbReference type="ARBA" id="ARBA00022722"/>
    </source>
</evidence>
<dbReference type="PANTHER" id="PTHR48475:SF2">
    <property type="entry name" value="RIBONUCLEASE H"/>
    <property type="match status" value="1"/>
</dbReference>
<dbReference type="Gene3D" id="3.30.420.10">
    <property type="entry name" value="Ribonuclease H-like superfamily/Ribonuclease H"/>
    <property type="match status" value="1"/>
</dbReference>
<reference evidence="13" key="1">
    <citation type="journal article" date="2021" name="Nat. Commun.">
        <title>Genomic analyses provide insights into spinach domestication and the genetic basis of agronomic traits.</title>
        <authorList>
            <person name="Cai X."/>
            <person name="Sun X."/>
            <person name="Xu C."/>
            <person name="Sun H."/>
            <person name="Wang X."/>
            <person name="Ge C."/>
            <person name="Zhang Z."/>
            <person name="Wang Q."/>
            <person name="Fei Z."/>
            <person name="Jiao C."/>
            <person name="Wang Q."/>
        </authorList>
    </citation>
    <scope>NUCLEOTIDE SEQUENCE [LARGE SCALE GENOMIC DNA]</scope>
    <source>
        <strain evidence="13">cv. Varoflay</strain>
    </source>
</reference>
<dbReference type="Pfam" id="PF10250">
    <property type="entry name" value="O-FucT"/>
    <property type="match status" value="1"/>
</dbReference>
<dbReference type="PROSITE" id="PS50879">
    <property type="entry name" value="RNASE_H_1"/>
    <property type="match status" value="1"/>
</dbReference>
<evidence type="ECO:0000256" key="7">
    <source>
        <dbReference type="ARBA" id="ARBA00022801"/>
    </source>
</evidence>
<dbReference type="Proteomes" id="UP000813463">
    <property type="component" value="Chromosome 5"/>
</dbReference>
<keyword evidence="8" id="KW-0695">RNA-directed DNA polymerase</keyword>
<name>A0ABM3QR43_SPIOL</name>
<keyword evidence="5" id="KW-0540">Nuclease</keyword>
<keyword evidence="2" id="KW-0328">Glycosyltransferase</keyword>
<evidence type="ECO:0000256" key="2">
    <source>
        <dbReference type="ARBA" id="ARBA00022676"/>
    </source>
</evidence>
<keyword evidence="4" id="KW-0548">Nucleotidyltransferase</keyword>
<keyword evidence="6" id="KW-0255">Endonuclease</keyword>
<evidence type="ECO:0000256" key="8">
    <source>
        <dbReference type="ARBA" id="ARBA00022918"/>
    </source>
</evidence>
<evidence type="ECO:0000256" key="4">
    <source>
        <dbReference type="ARBA" id="ARBA00022695"/>
    </source>
</evidence>
<accession>A0ABM3QR43</accession>
<reference evidence="14" key="2">
    <citation type="submission" date="2025-08" db="UniProtKB">
        <authorList>
            <consortium name="RefSeq"/>
        </authorList>
    </citation>
    <scope>IDENTIFICATION</scope>
    <source>
        <tissue evidence="14">Leaf</tissue>
    </source>
</reference>
<proteinExistence type="inferred from homology"/>
<dbReference type="Pfam" id="PF17917">
    <property type="entry name" value="RT_RNaseH"/>
    <property type="match status" value="1"/>
</dbReference>
<dbReference type="RefSeq" id="XP_056685831.1">
    <property type="nucleotide sequence ID" value="XM_056829853.1"/>
</dbReference>
<evidence type="ECO:0000256" key="10">
    <source>
        <dbReference type="ARBA" id="ARBA00023277"/>
    </source>
</evidence>
<dbReference type="InterPro" id="IPR002156">
    <property type="entry name" value="RNaseH_domain"/>
</dbReference>
<evidence type="ECO:0000256" key="9">
    <source>
        <dbReference type="ARBA" id="ARBA00023253"/>
    </source>
</evidence>
<keyword evidence="3" id="KW-0808">Transferase</keyword>
<dbReference type="InterPro" id="IPR041373">
    <property type="entry name" value="RT_RNaseH"/>
</dbReference>
<keyword evidence="7" id="KW-0378">Hydrolase</keyword>
<dbReference type="PANTHER" id="PTHR48475">
    <property type="entry name" value="RIBONUCLEASE H"/>
    <property type="match status" value="1"/>
</dbReference>
<dbReference type="Gene3D" id="3.10.20.370">
    <property type="match status" value="1"/>
</dbReference>
<evidence type="ECO:0000313" key="13">
    <source>
        <dbReference type="Proteomes" id="UP000813463"/>
    </source>
</evidence>
<dbReference type="CDD" id="cd09279">
    <property type="entry name" value="RNase_HI_like"/>
    <property type="match status" value="1"/>
</dbReference>
<dbReference type="SUPFAM" id="SSF53098">
    <property type="entry name" value="Ribonuclease H-like"/>
    <property type="match status" value="1"/>
</dbReference>
<dbReference type="GeneID" id="130461681"/>
<feature type="domain" description="RNase H type-1" evidence="12">
    <location>
        <begin position="152"/>
        <end position="281"/>
    </location>
</feature>
<protein>
    <recommendedName>
        <fullName evidence="11">O-fucosyltransferase family protein</fullName>
    </recommendedName>
</protein>
<keyword evidence="9" id="KW-0294">Fucose metabolism</keyword>
<evidence type="ECO:0000256" key="3">
    <source>
        <dbReference type="ARBA" id="ARBA00022679"/>
    </source>
</evidence>
<organism evidence="13 14">
    <name type="scientific">Spinacia oleracea</name>
    <name type="common">Spinach</name>
    <dbReference type="NCBI Taxonomy" id="3562"/>
    <lineage>
        <taxon>Eukaryota</taxon>
        <taxon>Viridiplantae</taxon>
        <taxon>Streptophyta</taxon>
        <taxon>Embryophyta</taxon>
        <taxon>Tracheophyta</taxon>
        <taxon>Spermatophyta</taxon>
        <taxon>Magnoliopsida</taxon>
        <taxon>eudicotyledons</taxon>
        <taxon>Gunneridae</taxon>
        <taxon>Pentapetalae</taxon>
        <taxon>Caryophyllales</taxon>
        <taxon>Chenopodiaceae</taxon>
        <taxon>Chenopodioideae</taxon>
        <taxon>Anserineae</taxon>
        <taxon>Spinacia</taxon>
    </lineage>
</organism>
<evidence type="ECO:0000256" key="11">
    <source>
        <dbReference type="ARBA" id="ARBA00030350"/>
    </source>
</evidence>
<comment type="similarity">
    <text evidence="1">Belongs to the glycosyltransferase GT106 family.</text>
</comment>
<dbReference type="Gene3D" id="1.10.340.70">
    <property type="match status" value="1"/>
</dbReference>
<evidence type="ECO:0000259" key="12">
    <source>
        <dbReference type="PROSITE" id="PS50879"/>
    </source>
</evidence>
<evidence type="ECO:0000256" key="1">
    <source>
        <dbReference type="ARBA" id="ARBA00007737"/>
    </source>
</evidence>
<evidence type="ECO:0000313" key="14">
    <source>
        <dbReference type="RefSeq" id="XP_056685831.1"/>
    </source>
</evidence>
<sequence>MTPPLLFKPKEGEVLQLYLAVSTTAVSAVLAREDETQQLPINYISKSLLEAETRYSSLEKLVLALVTAAKKLRHYFETHQIVVMTNYPIKSVMRRPELTGRVEKWTMALGGFDIKYQPRKTVKSQALADFVADFSPDLEKIADDEVKHINSIYGIWTLFVDGSSNFRGAGLGVVLKSPQGDMIAQAICCDFKATNNEAEYEALIARMTLAGELGENGLDIFSDSQLIVYQINGDYEAKDLKMTLYLEKAKKLTTKFKPFSIKQIPRDLNTQADALANLGSALRKSAFSTIPLVHLLSPAIEKDIPQNANLVLSTTNTDSWTKSILDYLTHETLPEDKLEARKILFKASRYVTLQDVLFKKSANGMMMRCAEKTELEGLLQQYHDGECGGHEGGRSFSTRIKRNGYYWPTMFKDAMSCCPTSIFKWHLLIETSGGLNQQRLGITYVVVVARILNATHSYWKDESDFADIFDVDWFISSLAKDVKIVKRVPDKIMRSMEKPPYTMRVPRKSTLEDYLELVLPILLRRCIRILLLSSTP</sequence>
<keyword evidence="10" id="KW-0119">Carbohydrate metabolism</keyword>
<dbReference type="Pfam" id="PF13456">
    <property type="entry name" value="RVT_3"/>
    <property type="match status" value="1"/>
</dbReference>
<evidence type="ECO:0000256" key="6">
    <source>
        <dbReference type="ARBA" id="ARBA00022759"/>
    </source>
</evidence>
<dbReference type="SUPFAM" id="SSF56672">
    <property type="entry name" value="DNA/RNA polymerases"/>
    <property type="match status" value="1"/>
</dbReference>
<keyword evidence="13" id="KW-1185">Reference proteome</keyword>